<name>A0A7W7H078_9ACTN</name>
<dbReference type="InterPro" id="IPR011991">
    <property type="entry name" value="ArsR-like_HTH"/>
</dbReference>
<accession>A0A7W7H078</accession>
<gene>
    <name evidence="5" type="ORF">BJY16_005025</name>
</gene>
<feature type="domain" description="HTH arsR-type" evidence="4">
    <location>
        <begin position="264"/>
        <end position="336"/>
    </location>
</feature>
<proteinExistence type="predicted"/>
<dbReference type="SUPFAM" id="SSF46785">
    <property type="entry name" value="Winged helix' DNA-binding domain"/>
    <property type="match status" value="1"/>
</dbReference>
<keyword evidence="1" id="KW-0805">Transcription regulation</keyword>
<dbReference type="GO" id="GO:0003700">
    <property type="term" value="F:DNA-binding transcription factor activity"/>
    <property type="evidence" value="ECO:0007669"/>
    <property type="project" value="InterPro"/>
</dbReference>
<organism evidence="5 6">
    <name type="scientific">Actinoplanes octamycinicus</name>
    <dbReference type="NCBI Taxonomy" id="135948"/>
    <lineage>
        <taxon>Bacteria</taxon>
        <taxon>Bacillati</taxon>
        <taxon>Actinomycetota</taxon>
        <taxon>Actinomycetes</taxon>
        <taxon>Micromonosporales</taxon>
        <taxon>Micromonosporaceae</taxon>
        <taxon>Actinoplanes</taxon>
    </lineage>
</organism>
<keyword evidence="3" id="KW-0804">Transcription</keyword>
<dbReference type="PANTHER" id="PTHR43132">
    <property type="entry name" value="ARSENICAL RESISTANCE OPERON REPRESSOR ARSR-RELATED"/>
    <property type="match status" value="1"/>
</dbReference>
<dbReference type="CDD" id="cd00090">
    <property type="entry name" value="HTH_ARSR"/>
    <property type="match status" value="1"/>
</dbReference>
<dbReference type="InterPro" id="IPR001845">
    <property type="entry name" value="HTH_ArsR_DNA-bd_dom"/>
</dbReference>
<dbReference type="GO" id="GO:0003677">
    <property type="term" value="F:DNA binding"/>
    <property type="evidence" value="ECO:0007669"/>
    <property type="project" value="UniProtKB-KW"/>
</dbReference>
<evidence type="ECO:0000259" key="4">
    <source>
        <dbReference type="SMART" id="SM00418"/>
    </source>
</evidence>
<reference evidence="5 6" key="1">
    <citation type="submission" date="2020-08" db="EMBL/GenBank/DDBJ databases">
        <title>Sequencing the genomes of 1000 actinobacteria strains.</title>
        <authorList>
            <person name="Klenk H.-P."/>
        </authorList>
    </citation>
    <scope>NUCLEOTIDE SEQUENCE [LARGE SCALE GENOMIC DNA]</scope>
    <source>
        <strain evidence="5 6">DSM 45809</strain>
    </source>
</reference>
<dbReference type="SMART" id="SM00418">
    <property type="entry name" value="HTH_ARSR"/>
    <property type="match status" value="1"/>
</dbReference>
<protein>
    <submittedName>
        <fullName evidence="5">DNA-binding transcriptional ArsR family regulator</fullName>
    </submittedName>
</protein>
<evidence type="ECO:0000256" key="2">
    <source>
        <dbReference type="ARBA" id="ARBA00023125"/>
    </source>
</evidence>
<dbReference type="Proteomes" id="UP000546162">
    <property type="component" value="Unassembled WGS sequence"/>
</dbReference>
<dbReference type="Gene3D" id="1.10.10.10">
    <property type="entry name" value="Winged helix-like DNA-binding domain superfamily/Winged helix DNA-binding domain"/>
    <property type="match status" value="1"/>
</dbReference>
<dbReference type="Pfam" id="PF13412">
    <property type="entry name" value="HTH_24"/>
    <property type="match status" value="1"/>
</dbReference>
<dbReference type="AlphaFoldDB" id="A0A7W7H078"/>
<evidence type="ECO:0000313" key="5">
    <source>
        <dbReference type="EMBL" id="MBB4741566.1"/>
    </source>
</evidence>
<keyword evidence="2 5" id="KW-0238">DNA-binding</keyword>
<comment type="caution">
    <text evidence="5">The sequence shown here is derived from an EMBL/GenBank/DDBJ whole genome shotgun (WGS) entry which is preliminary data.</text>
</comment>
<sequence length="338" mass="36082">MLRIHFTVADATKVRVAVLGPLAELQLSLHRLRRPGHQGWFDRWRAPTVAGARTLSPDVGELARFLTPAAGLVDLFTLVGPVDDYADAVDRLCRAPAGPLRDEFSFAPVVAGVRAGWIGDFAHGDRAARSRLVRALDDYHGLAIEPYWPRIRALLDNERAARIDVMGTHGLDAMLAGMAPTLRWKAPVLEVPGYVGVNRAGAGKVTEVHLDGRGLVLAPSVFSDTDPGLFEPLNDDPAVLLYPIGLDPAAALRLWRRDGESGERALAGLLGGTRAAALRVIADGCTTSELAQRIGISPGGASQHATVLREAGLVVSHRHRNTVRHTLTGLGAGLLNAP</sequence>
<evidence type="ECO:0000256" key="1">
    <source>
        <dbReference type="ARBA" id="ARBA00023015"/>
    </source>
</evidence>
<dbReference type="InterPro" id="IPR036390">
    <property type="entry name" value="WH_DNA-bd_sf"/>
</dbReference>
<dbReference type="RefSeq" id="WP_185042030.1">
    <property type="nucleotide sequence ID" value="NZ_BAABFG010000005.1"/>
</dbReference>
<evidence type="ECO:0000313" key="6">
    <source>
        <dbReference type="Proteomes" id="UP000546162"/>
    </source>
</evidence>
<dbReference type="InterPro" id="IPR051011">
    <property type="entry name" value="Metal_resp_trans_reg"/>
</dbReference>
<keyword evidence="6" id="KW-1185">Reference proteome</keyword>
<dbReference type="EMBL" id="JACHNB010000001">
    <property type="protein sequence ID" value="MBB4741566.1"/>
    <property type="molecule type" value="Genomic_DNA"/>
</dbReference>
<dbReference type="PANTHER" id="PTHR43132:SF8">
    <property type="entry name" value="HTH-TYPE TRANSCRIPTIONAL REGULATOR KMTR"/>
    <property type="match status" value="1"/>
</dbReference>
<dbReference type="InterPro" id="IPR036388">
    <property type="entry name" value="WH-like_DNA-bd_sf"/>
</dbReference>
<evidence type="ECO:0000256" key="3">
    <source>
        <dbReference type="ARBA" id="ARBA00023163"/>
    </source>
</evidence>